<feature type="region of interest" description="Disordered" evidence="1">
    <location>
        <begin position="437"/>
        <end position="475"/>
    </location>
</feature>
<sequence>MSDDLVFLRHHGTLEYRVCPFANDPVHVEHVRDAYECALPYLVEWCSLLESDEHWHMKHFSLHDKSEVCVQRSEGTSWSTMYMNLPRTADMFFSKEFESQFAAMFAKCSVVYDAEDLTLPCIWNAPKPFVNIISLLQCVLPGQLFFLSYTADGTVGHANYYPPHYWCASHIEEVLDVTGAWLGLDIDDAVDARITYSILRQYINFHRIIPIRGPVTDAEAIVHTHSVPFRWAPEMISAAMVELEHPLTPRTPPQRTPSPEDIEDGEYLDILSTPVLSSTASSPLDRDREASLPPFLAESDYESDGTFERECSVFIPGSPAASYYDPDSLYHILHTEAVETIAPTMSESNQVTVSDSTSPQEYSADRKLEPSEDPETAHIIHPSKRYRSTQERRFFTSDAYDAGLTTGASLSRRRRNRKRRFKIRKAKWHAAQHRETSMYHYPTQADKHKTSNRQRVIEPPLIDRMGGNSGRLLPE</sequence>
<evidence type="ECO:0000256" key="1">
    <source>
        <dbReference type="SAM" id="MobiDB-lite"/>
    </source>
</evidence>
<feature type="compositionally biased region" description="Polar residues" evidence="1">
    <location>
        <begin position="344"/>
        <end position="361"/>
    </location>
</feature>
<dbReference type="Proteomes" id="UP000030653">
    <property type="component" value="Unassembled WGS sequence"/>
</dbReference>
<evidence type="ECO:0000313" key="3">
    <source>
        <dbReference type="Proteomes" id="UP000030653"/>
    </source>
</evidence>
<reference evidence="2 3" key="1">
    <citation type="journal article" date="2012" name="Science">
        <title>The Paleozoic origin of enzymatic lignin decomposition reconstructed from 31 fungal genomes.</title>
        <authorList>
            <person name="Floudas D."/>
            <person name="Binder M."/>
            <person name="Riley R."/>
            <person name="Barry K."/>
            <person name="Blanchette R.A."/>
            <person name="Henrissat B."/>
            <person name="Martinez A.T."/>
            <person name="Otillar R."/>
            <person name="Spatafora J.W."/>
            <person name="Yadav J.S."/>
            <person name="Aerts A."/>
            <person name="Benoit I."/>
            <person name="Boyd A."/>
            <person name="Carlson A."/>
            <person name="Copeland A."/>
            <person name="Coutinho P.M."/>
            <person name="de Vries R.P."/>
            <person name="Ferreira P."/>
            <person name="Findley K."/>
            <person name="Foster B."/>
            <person name="Gaskell J."/>
            <person name="Glotzer D."/>
            <person name="Gorecki P."/>
            <person name="Heitman J."/>
            <person name="Hesse C."/>
            <person name="Hori C."/>
            <person name="Igarashi K."/>
            <person name="Jurgens J.A."/>
            <person name="Kallen N."/>
            <person name="Kersten P."/>
            <person name="Kohler A."/>
            <person name="Kuees U."/>
            <person name="Kumar T.K.A."/>
            <person name="Kuo A."/>
            <person name="LaButti K."/>
            <person name="Larrondo L.F."/>
            <person name="Lindquist E."/>
            <person name="Ling A."/>
            <person name="Lombard V."/>
            <person name="Lucas S."/>
            <person name="Lundell T."/>
            <person name="Martin R."/>
            <person name="McLaughlin D.J."/>
            <person name="Morgenstern I."/>
            <person name="Morin E."/>
            <person name="Murat C."/>
            <person name="Nagy L.G."/>
            <person name="Nolan M."/>
            <person name="Ohm R.A."/>
            <person name="Patyshakuliyeva A."/>
            <person name="Rokas A."/>
            <person name="Ruiz-Duenas F.J."/>
            <person name="Sabat G."/>
            <person name="Salamov A."/>
            <person name="Samejima M."/>
            <person name="Schmutz J."/>
            <person name="Slot J.C."/>
            <person name="St John F."/>
            <person name="Stenlid J."/>
            <person name="Sun H."/>
            <person name="Sun S."/>
            <person name="Syed K."/>
            <person name="Tsang A."/>
            <person name="Wiebenga A."/>
            <person name="Young D."/>
            <person name="Pisabarro A."/>
            <person name="Eastwood D.C."/>
            <person name="Martin F."/>
            <person name="Cullen D."/>
            <person name="Grigoriev I.V."/>
            <person name="Hibbett D.S."/>
        </authorList>
    </citation>
    <scope>NUCLEOTIDE SEQUENCE [LARGE SCALE GENOMIC DNA]</scope>
    <source>
        <strain evidence="2 3">DJM-731 SS1</strain>
    </source>
</reference>
<dbReference type="HOGENOM" id="CLU_574938_0_0_1"/>
<feature type="region of interest" description="Disordered" evidence="1">
    <location>
        <begin position="344"/>
        <end position="374"/>
    </location>
</feature>
<protein>
    <submittedName>
        <fullName evidence="2">Uncharacterized protein</fullName>
    </submittedName>
</protein>
<dbReference type="GeneID" id="63683040"/>
<dbReference type="OrthoDB" id="10535760at2759"/>
<gene>
    <name evidence="2" type="ORF">DACRYDRAFT_104790</name>
</gene>
<dbReference type="RefSeq" id="XP_040631790.1">
    <property type="nucleotide sequence ID" value="XM_040767978.1"/>
</dbReference>
<organism evidence="2 3">
    <name type="scientific">Dacryopinax primogenitus (strain DJM 731)</name>
    <name type="common">Brown rot fungus</name>
    <dbReference type="NCBI Taxonomy" id="1858805"/>
    <lineage>
        <taxon>Eukaryota</taxon>
        <taxon>Fungi</taxon>
        <taxon>Dikarya</taxon>
        <taxon>Basidiomycota</taxon>
        <taxon>Agaricomycotina</taxon>
        <taxon>Dacrymycetes</taxon>
        <taxon>Dacrymycetales</taxon>
        <taxon>Dacrymycetaceae</taxon>
        <taxon>Dacryopinax</taxon>
    </lineage>
</organism>
<accession>M5G3S2</accession>
<proteinExistence type="predicted"/>
<feature type="compositionally biased region" description="Basic and acidic residues" evidence="1">
    <location>
        <begin position="363"/>
        <end position="374"/>
    </location>
</feature>
<dbReference type="AlphaFoldDB" id="M5G3S2"/>
<dbReference type="EMBL" id="JH795857">
    <property type="protein sequence ID" value="EJU04896.1"/>
    <property type="molecule type" value="Genomic_DNA"/>
</dbReference>
<name>M5G3S2_DACPD</name>
<keyword evidence="3" id="KW-1185">Reference proteome</keyword>
<evidence type="ECO:0000313" key="2">
    <source>
        <dbReference type="EMBL" id="EJU04896.1"/>
    </source>
</evidence>